<name>A0A9P6EX71_9FUNG</name>
<evidence type="ECO:0000313" key="1">
    <source>
        <dbReference type="EMBL" id="KAF9536961.1"/>
    </source>
</evidence>
<accession>A0A9P6EX71</accession>
<dbReference type="Proteomes" id="UP000723463">
    <property type="component" value="Unassembled WGS sequence"/>
</dbReference>
<comment type="caution">
    <text evidence="1">The sequence shown here is derived from an EMBL/GenBank/DDBJ whole genome shotgun (WGS) entry which is preliminary data.</text>
</comment>
<organism evidence="1 2">
    <name type="scientific">Mortierella hygrophila</name>
    <dbReference type="NCBI Taxonomy" id="979708"/>
    <lineage>
        <taxon>Eukaryota</taxon>
        <taxon>Fungi</taxon>
        <taxon>Fungi incertae sedis</taxon>
        <taxon>Mucoromycota</taxon>
        <taxon>Mortierellomycotina</taxon>
        <taxon>Mortierellomycetes</taxon>
        <taxon>Mortierellales</taxon>
        <taxon>Mortierellaceae</taxon>
        <taxon>Mortierella</taxon>
    </lineage>
</organism>
<dbReference type="AlphaFoldDB" id="A0A9P6EX71"/>
<keyword evidence="2" id="KW-1185">Reference proteome</keyword>
<proteinExistence type="predicted"/>
<reference evidence="1" key="1">
    <citation type="journal article" date="2020" name="Fungal Divers.">
        <title>Resolving the Mortierellaceae phylogeny through synthesis of multi-gene phylogenetics and phylogenomics.</title>
        <authorList>
            <person name="Vandepol N."/>
            <person name="Liber J."/>
            <person name="Desiro A."/>
            <person name="Na H."/>
            <person name="Kennedy M."/>
            <person name="Barry K."/>
            <person name="Grigoriev I.V."/>
            <person name="Miller A.N."/>
            <person name="O'Donnell K."/>
            <person name="Stajich J.E."/>
            <person name="Bonito G."/>
        </authorList>
    </citation>
    <scope>NUCLEOTIDE SEQUENCE</scope>
    <source>
        <strain evidence="1">NRRL 2591</strain>
    </source>
</reference>
<dbReference type="EMBL" id="JAAAXW010000498">
    <property type="protein sequence ID" value="KAF9536961.1"/>
    <property type="molecule type" value="Genomic_DNA"/>
</dbReference>
<gene>
    <name evidence="1" type="ORF">EC957_009144</name>
</gene>
<evidence type="ECO:0000313" key="2">
    <source>
        <dbReference type="Proteomes" id="UP000723463"/>
    </source>
</evidence>
<protein>
    <submittedName>
        <fullName evidence="1">Uncharacterized protein</fullName>
    </submittedName>
</protein>
<sequence length="255" mass="28534">MKDGYHKNFDDYSGLSWVLPSSINVDTVIHLQTVADLFSSKDQIVVLQKLTRKKDGGPATGAETAFVSLYLSTPHKTPTALSRGWQLSSDSTLDSTAEMSLFHAMMQIYMAYQQEALRLSTSKSESWYTTTLWAFLPTILKMGGQLDHKPGEVVSEASDLSALRKNVDRYLESRRMQERKLNRMISCSIKNLKLGAIEAAKVDAGPQGAKPQSDSRKLTKVMKDTHHCVAVKVRDDIRNKLETLSLLLSRNKVKL</sequence>